<dbReference type="Gene3D" id="1.10.357.10">
    <property type="entry name" value="Tetracycline Repressor, domain 2"/>
    <property type="match status" value="1"/>
</dbReference>
<reference evidence="4" key="1">
    <citation type="submission" date="2022-12" db="EMBL/GenBank/DDBJ databases">
        <title>Clostridium sp. nov., isolated from industrial wastewater.</title>
        <authorList>
            <person name="Jiayan W."/>
        </authorList>
    </citation>
    <scope>NUCLEOTIDE SEQUENCE</scope>
    <source>
        <strain evidence="4">ZC22-4</strain>
    </source>
</reference>
<dbReference type="RefSeq" id="WP_268062520.1">
    <property type="nucleotide sequence ID" value="NZ_JAPQFJ010000020.1"/>
</dbReference>
<organism evidence="4 5">
    <name type="scientific">Clostridium brassicae</name>
    <dbReference type="NCBI Taxonomy" id="2999072"/>
    <lineage>
        <taxon>Bacteria</taxon>
        <taxon>Bacillati</taxon>
        <taxon>Bacillota</taxon>
        <taxon>Clostridia</taxon>
        <taxon>Eubacteriales</taxon>
        <taxon>Clostridiaceae</taxon>
        <taxon>Clostridium</taxon>
    </lineage>
</organism>
<gene>
    <name evidence="4" type="ORF">OW729_15795</name>
</gene>
<dbReference type="Pfam" id="PF00440">
    <property type="entry name" value="TetR_N"/>
    <property type="match status" value="1"/>
</dbReference>
<proteinExistence type="predicted"/>
<keyword evidence="5" id="KW-1185">Reference proteome</keyword>
<evidence type="ECO:0000313" key="5">
    <source>
        <dbReference type="Proteomes" id="UP001144612"/>
    </source>
</evidence>
<comment type="caution">
    <text evidence="4">The sequence shown here is derived from an EMBL/GenBank/DDBJ whole genome shotgun (WGS) entry which is preliminary data.</text>
</comment>
<evidence type="ECO:0000259" key="3">
    <source>
        <dbReference type="PROSITE" id="PS50977"/>
    </source>
</evidence>
<accession>A0ABT4DD21</accession>
<dbReference type="InterPro" id="IPR050624">
    <property type="entry name" value="HTH-type_Tx_Regulator"/>
</dbReference>
<dbReference type="InterPro" id="IPR009057">
    <property type="entry name" value="Homeodomain-like_sf"/>
</dbReference>
<dbReference type="InterPro" id="IPR001647">
    <property type="entry name" value="HTH_TetR"/>
</dbReference>
<dbReference type="PROSITE" id="PS50977">
    <property type="entry name" value="HTH_TETR_2"/>
    <property type="match status" value="1"/>
</dbReference>
<dbReference type="PRINTS" id="PR00455">
    <property type="entry name" value="HTHTETR"/>
</dbReference>
<dbReference type="PANTHER" id="PTHR43479">
    <property type="entry name" value="ACREF/ENVCD OPERON REPRESSOR-RELATED"/>
    <property type="match status" value="1"/>
</dbReference>
<dbReference type="SUPFAM" id="SSF46689">
    <property type="entry name" value="Homeodomain-like"/>
    <property type="match status" value="1"/>
</dbReference>
<dbReference type="Proteomes" id="UP001144612">
    <property type="component" value="Unassembled WGS sequence"/>
</dbReference>
<dbReference type="EMBL" id="JAPQFJ010000020">
    <property type="protein sequence ID" value="MCY6960083.1"/>
    <property type="molecule type" value="Genomic_DNA"/>
</dbReference>
<evidence type="ECO:0000313" key="4">
    <source>
        <dbReference type="EMBL" id="MCY6960083.1"/>
    </source>
</evidence>
<feature type="DNA-binding region" description="H-T-H motif" evidence="2">
    <location>
        <begin position="28"/>
        <end position="47"/>
    </location>
</feature>
<feature type="domain" description="HTH tetR-type" evidence="3">
    <location>
        <begin position="5"/>
        <end position="65"/>
    </location>
</feature>
<protein>
    <submittedName>
        <fullName evidence="4">TetR/AcrR family transcriptional regulator</fullName>
    </submittedName>
</protein>
<keyword evidence="1 2" id="KW-0238">DNA-binding</keyword>
<sequence length="204" mass="23596">MQSLTETQKKLLEVGKREFLEKGFKNASLRDIVKKAGFTLGAFYGYYTNKEALFCALVEKPAQELLNYYFSILQKFKELSIVEQINHLGDASQEGMDWTIEHIYDNFDAFKLILCCSSGTEYENYIDKIVEIETASTYSFIDMIKSTGDSYLHIDEDLVHILSNAMFSGLFEIVVHDMPKVRATQYVYTLHEFFVAGWQKILRL</sequence>
<dbReference type="PANTHER" id="PTHR43479:SF11">
    <property type="entry name" value="ACREF_ENVCD OPERON REPRESSOR-RELATED"/>
    <property type="match status" value="1"/>
</dbReference>
<name>A0ABT4DD21_9CLOT</name>
<evidence type="ECO:0000256" key="1">
    <source>
        <dbReference type="ARBA" id="ARBA00023125"/>
    </source>
</evidence>
<evidence type="ECO:0000256" key="2">
    <source>
        <dbReference type="PROSITE-ProRule" id="PRU00335"/>
    </source>
</evidence>